<proteinExistence type="predicted"/>
<accession>A0A835VPV9</accession>
<gene>
    <name evidence="2" type="ORF">HXX76_014220</name>
</gene>
<dbReference type="InterPro" id="IPR008752">
    <property type="entry name" value="Peptidase_M11"/>
</dbReference>
<evidence type="ECO:0000259" key="1">
    <source>
        <dbReference type="Pfam" id="PF05548"/>
    </source>
</evidence>
<dbReference type="EMBL" id="JAEHOC010000061">
    <property type="protein sequence ID" value="KAG2424797.1"/>
    <property type="molecule type" value="Genomic_DNA"/>
</dbReference>
<organism evidence="2 3">
    <name type="scientific">Chlamydomonas incerta</name>
    <dbReference type="NCBI Taxonomy" id="51695"/>
    <lineage>
        <taxon>Eukaryota</taxon>
        <taxon>Viridiplantae</taxon>
        <taxon>Chlorophyta</taxon>
        <taxon>core chlorophytes</taxon>
        <taxon>Chlorophyceae</taxon>
        <taxon>CS clade</taxon>
        <taxon>Chlamydomonadales</taxon>
        <taxon>Chlamydomonadaceae</taxon>
        <taxon>Chlamydomonas</taxon>
    </lineage>
</organism>
<comment type="caution">
    <text evidence="2">The sequence shown here is derived from an EMBL/GenBank/DDBJ whole genome shotgun (WGS) entry which is preliminary data.</text>
</comment>
<keyword evidence="3" id="KW-1185">Reference proteome</keyword>
<dbReference type="Pfam" id="PF05548">
    <property type="entry name" value="Peptidase_M11"/>
    <property type="match status" value="1"/>
</dbReference>
<feature type="domain" description="Peptidase M11 gametolysin" evidence="1">
    <location>
        <begin position="347"/>
        <end position="466"/>
    </location>
</feature>
<name>A0A835VPV9_CHLIN</name>
<evidence type="ECO:0000313" key="2">
    <source>
        <dbReference type="EMBL" id="KAG2424797.1"/>
    </source>
</evidence>
<dbReference type="Proteomes" id="UP000650467">
    <property type="component" value="Unassembled WGS sequence"/>
</dbReference>
<dbReference type="AlphaFoldDB" id="A0A835VPV9"/>
<reference evidence="2" key="1">
    <citation type="journal article" date="2020" name="bioRxiv">
        <title>Comparative genomics of Chlamydomonas.</title>
        <authorList>
            <person name="Craig R.J."/>
            <person name="Hasan A.R."/>
            <person name="Ness R.W."/>
            <person name="Keightley P.D."/>
        </authorList>
    </citation>
    <scope>NUCLEOTIDE SEQUENCE</scope>
    <source>
        <strain evidence="2">SAG 7.73</strain>
    </source>
</reference>
<sequence length="566" mass="58221">MAGLANAAFAPLEGRLLALNEPRKADKLVGAPTFAFFYPEDTFVYQIKWKGVAPPDSYFKSGDAVQLTVDLDASGPVPNPGPINEEAAGPPGLLVVTAWLPLVFGIPAAEPLGQSPLRAAVWVVTSVCGQPVEGGMSVQEVEEVLFGPPPGAATATSTNTTSRTRAASLPRISLSRLLDTCSAGVLAANVPDIFGNAITPPAGGGAISRAGSIVKALELPCAGYSGTGAAWSAAPDSPCGGNELWGWMEYARDNTPELADLDGTGMPPRYLRRLLVLPVPTPAWPVCRAWQQRGSLGCDAVAGCPMWVKQGDRGKLLEWAATQFGASLTLRPAAAALTAAARPAAGGDPSDPLGSPEGGYRCFNAPHAYKLGFASAVRTFDAASRGYIESNPTQVLLPASTTNPVNTLLINPNWPPFPPPAVPPARPPPLLYAQYRSRLDGDAGLAASVRERVLLHTLNASLDVGSGALGTQQPSPPPVLVAALQPGQLYRYTAGGVVVKFEALQPPADGGASDPAGVVGGVARVTVCGYRVAVESAAEGGCSNGIDDDCDGLVDEADPDCAAGGR</sequence>
<evidence type="ECO:0000313" key="3">
    <source>
        <dbReference type="Proteomes" id="UP000650467"/>
    </source>
</evidence>
<protein>
    <recommendedName>
        <fullName evidence="1">Peptidase M11 gametolysin domain-containing protein</fullName>
    </recommendedName>
</protein>
<dbReference type="OrthoDB" id="539336at2759"/>